<dbReference type="SUPFAM" id="SSF46785">
    <property type="entry name" value="Winged helix' DNA-binding domain"/>
    <property type="match status" value="1"/>
</dbReference>
<dbReference type="Gene3D" id="1.10.10.10">
    <property type="entry name" value="Winged helix-like DNA-binding domain superfamily/Winged helix DNA-binding domain"/>
    <property type="match status" value="1"/>
</dbReference>
<dbReference type="Proteomes" id="UP000323257">
    <property type="component" value="Unassembled WGS sequence"/>
</dbReference>
<sequence length="319" mass="36027">MRIDVTDKWLPVYEALASNVRIEMIQLLAKQNMNVKELAQALGLSSAIMTMHVKKLEKAGLIRSTMVSGKGGAKKVCTLITDFIEIDFPSREESSPREYHLTEVSVGHYTDFHVEPTCGLATTESVIGIFDEPRYFLDPERVNAKILWFGQGYVEYRVPNFLMKSEDPLELEVSMEISSEAPFANENWPSDIKFTLNGVDIGTWTSPGDFGGGNRGKYTPEWWWNEINQYGLLKVLKINDKGTFIDGQHLSNVTLDQLDIKRKQWTFRMAVLEEAENVGGLTLFGSGFGNYNQDIQFKLYYKKDVTPRGETAAALNAKS</sequence>
<dbReference type="PANTHER" id="PTHR38600:SF1">
    <property type="entry name" value="TRANSCRIPTIONAL REGULATORY PROTEIN"/>
    <property type="match status" value="1"/>
</dbReference>
<dbReference type="OrthoDB" id="9781958at2"/>
<dbReference type="PIRSF" id="PIRSF030050">
    <property type="entry name" value="UCP030050_HTH"/>
    <property type="match status" value="1"/>
</dbReference>
<protein>
    <submittedName>
        <fullName evidence="3">Putative transcriptional regulator</fullName>
    </submittedName>
</protein>
<dbReference type="RefSeq" id="WP_148932445.1">
    <property type="nucleotide sequence ID" value="NZ_VNHS01000012.1"/>
</dbReference>
<name>A0A5S5BSB8_9BACL</name>
<evidence type="ECO:0000313" key="3">
    <source>
        <dbReference type="EMBL" id="TYP70085.1"/>
    </source>
</evidence>
<keyword evidence="4" id="KW-1185">Reference proteome</keyword>
<dbReference type="InterPro" id="IPR016943">
    <property type="entry name" value="UCP030050_HTH"/>
</dbReference>
<dbReference type="AlphaFoldDB" id="A0A5S5BSB8"/>
<dbReference type="InterPro" id="IPR036388">
    <property type="entry name" value="WH-like_DNA-bd_sf"/>
</dbReference>
<dbReference type="EMBL" id="VNHS01000012">
    <property type="protein sequence ID" value="TYP70085.1"/>
    <property type="molecule type" value="Genomic_DNA"/>
</dbReference>
<dbReference type="SMART" id="SM00418">
    <property type="entry name" value="HTH_ARSR"/>
    <property type="match status" value="1"/>
</dbReference>
<dbReference type="CDD" id="cd00090">
    <property type="entry name" value="HTH_ARSR"/>
    <property type="match status" value="1"/>
</dbReference>
<feature type="domain" description="HTH arsR-type" evidence="2">
    <location>
        <begin position="11"/>
        <end position="85"/>
    </location>
</feature>
<proteinExistence type="predicted"/>
<keyword evidence="1" id="KW-0238">DNA-binding</keyword>
<dbReference type="GO" id="GO:0003700">
    <property type="term" value="F:DNA-binding transcription factor activity"/>
    <property type="evidence" value="ECO:0007669"/>
    <property type="project" value="InterPro"/>
</dbReference>
<reference evidence="3 4" key="1">
    <citation type="submission" date="2019-07" db="EMBL/GenBank/DDBJ databases">
        <title>Genomic Encyclopedia of Type Strains, Phase III (KMG-III): the genomes of soil and plant-associated and newly described type strains.</title>
        <authorList>
            <person name="Whitman W."/>
        </authorList>
    </citation>
    <scope>NUCLEOTIDE SEQUENCE [LARGE SCALE GENOMIC DNA]</scope>
    <source>
        <strain evidence="3 4">BL24</strain>
    </source>
</reference>
<organism evidence="3 4">
    <name type="scientific">Paenibacillus methanolicus</name>
    <dbReference type="NCBI Taxonomy" id="582686"/>
    <lineage>
        <taxon>Bacteria</taxon>
        <taxon>Bacillati</taxon>
        <taxon>Bacillota</taxon>
        <taxon>Bacilli</taxon>
        <taxon>Bacillales</taxon>
        <taxon>Paenibacillaceae</taxon>
        <taxon>Paenibacillus</taxon>
    </lineage>
</organism>
<accession>A0A5S5BSB8</accession>
<gene>
    <name evidence="3" type="ORF">BCM02_11263</name>
</gene>
<evidence type="ECO:0000313" key="4">
    <source>
        <dbReference type="Proteomes" id="UP000323257"/>
    </source>
</evidence>
<dbReference type="Pfam" id="PF01022">
    <property type="entry name" value="HTH_5"/>
    <property type="match status" value="1"/>
</dbReference>
<dbReference type="InterPro" id="IPR011991">
    <property type="entry name" value="ArsR-like_HTH"/>
</dbReference>
<comment type="caution">
    <text evidence="3">The sequence shown here is derived from an EMBL/GenBank/DDBJ whole genome shotgun (WGS) entry which is preliminary data.</text>
</comment>
<dbReference type="InterPro" id="IPR036390">
    <property type="entry name" value="WH_DNA-bd_sf"/>
</dbReference>
<dbReference type="GO" id="GO:0003677">
    <property type="term" value="F:DNA binding"/>
    <property type="evidence" value="ECO:0007669"/>
    <property type="project" value="UniProtKB-KW"/>
</dbReference>
<dbReference type="InterPro" id="IPR001845">
    <property type="entry name" value="HTH_ArsR_DNA-bd_dom"/>
</dbReference>
<evidence type="ECO:0000259" key="2">
    <source>
        <dbReference type="SMART" id="SM00418"/>
    </source>
</evidence>
<evidence type="ECO:0000256" key="1">
    <source>
        <dbReference type="ARBA" id="ARBA00023125"/>
    </source>
</evidence>
<dbReference type="PANTHER" id="PTHR38600">
    <property type="entry name" value="TRANSCRIPTIONAL REGULATORY PROTEIN"/>
    <property type="match status" value="1"/>
</dbReference>